<gene>
    <name evidence="1" type="ORF">DFR45_102120</name>
</gene>
<comment type="caution">
    <text evidence="1">The sequence shown here is derived from an EMBL/GenBank/DDBJ whole genome shotgun (WGS) entry which is preliminary data.</text>
</comment>
<keyword evidence="2" id="KW-1185">Reference proteome</keyword>
<evidence type="ECO:0000313" key="1">
    <source>
        <dbReference type="EMBL" id="RCX10719.1"/>
    </source>
</evidence>
<dbReference type="Proteomes" id="UP000252174">
    <property type="component" value="Unassembled WGS sequence"/>
</dbReference>
<organism evidence="1 2">
    <name type="scientific">Extensimonas vulgaris</name>
    <dbReference type="NCBI Taxonomy" id="1031594"/>
    <lineage>
        <taxon>Bacteria</taxon>
        <taxon>Pseudomonadati</taxon>
        <taxon>Pseudomonadota</taxon>
        <taxon>Betaproteobacteria</taxon>
        <taxon>Burkholderiales</taxon>
        <taxon>Comamonadaceae</taxon>
        <taxon>Extensimonas</taxon>
    </lineage>
</organism>
<dbReference type="EMBL" id="QPJU01000002">
    <property type="protein sequence ID" value="RCX10719.1"/>
    <property type="molecule type" value="Genomic_DNA"/>
</dbReference>
<proteinExistence type="predicted"/>
<sequence length="88" mass="9618">MQHHQDLPDVLDELLNQVRDLHAAQTVQRAAFVVLARHLSKAGHANLLQLARDLEMMAGTQPEPAWQSGLAELAEALLLVHAGPSADR</sequence>
<protein>
    <submittedName>
        <fullName evidence="1">Uncharacterized protein</fullName>
    </submittedName>
</protein>
<accession>A0A369AMV7</accession>
<name>A0A369AMV7_9BURK</name>
<reference evidence="1 2" key="1">
    <citation type="submission" date="2018-07" db="EMBL/GenBank/DDBJ databases">
        <title>Genomic Encyclopedia of Type Strains, Phase IV (KMG-IV): sequencing the most valuable type-strain genomes for metagenomic binning, comparative biology and taxonomic classification.</title>
        <authorList>
            <person name="Goeker M."/>
        </authorList>
    </citation>
    <scope>NUCLEOTIDE SEQUENCE [LARGE SCALE GENOMIC DNA]</scope>
    <source>
        <strain evidence="1 2">DSM 100911</strain>
    </source>
</reference>
<dbReference type="AlphaFoldDB" id="A0A369AMV7"/>
<evidence type="ECO:0000313" key="2">
    <source>
        <dbReference type="Proteomes" id="UP000252174"/>
    </source>
</evidence>
<dbReference type="RefSeq" id="WP_144686908.1">
    <property type="nucleotide sequence ID" value="NZ_QPJU01000002.1"/>
</dbReference>